<feature type="transmembrane region" description="Helical" evidence="6">
    <location>
        <begin position="216"/>
        <end position="236"/>
    </location>
</feature>
<gene>
    <name evidence="7" type="primary">yjeH</name>
    <name evidence="7" type="ORF">CLOSAC_35810</name>
</gene>
<dbReference type="STRING" id="169679.CSACC_27980"/>
<feature type="transmembrane region" description="Helical" evidence="6">
    <location>
        <begin position="7"/>
        <end position="31"/>
    </location>
</feature>
<keyword evidence="4 6" id="KW-1133">Transmembrane helix</keyword>
<evidence type="ECO:0000313" key="8">
    <source>
        <dbReference type="Proteomes" id="UP000191154"/>
    </source>
</evidence>
<feature type="transmembrane region" description="Helical" evidence="6">
    <location>
        <begin position="382"/>
        <end position="399"/>
    </location>
</feature>
<feature type="transmembrane region" description="Helical" evidence="6">
    <location>
        <begin position="37"/>
        <end position="59"/>
    </location>
</feature>
<dbReference type="InterPro" id="IPR002293">
    <property type="entry name" value="AA/rel_permease1"/>
</dbReference>
<evidence type="ECO:0000256" key="6">
    <source>
        <dbReference type="SAM" id="Phobius"/>
    </source>
</evidence>
<dbReference type="PANTHER" id="PTHR42770">
    <property type="entry name" value="AMINO ACID TRANSPORTER-RELATED"/>
    <property type="match status" value="1"/>
</dbReference>
<feature type="transmembrane region" description="Helical" evidence="6">
    <location>
        <begin position="256"/>
        <end position="285"/>
    </location>
</feature>
<feature type="transmembrane region" description="Helical" evidence="6">
    <location>
        <begin position="360"/>
        <end position="376"/>
    </location>
</feature>
<dbReference type="AlphaFoldDB" id="A0A1S8MYQ6"/>
<comment type="subcellular location">
    <subcellularLocation>
        <location evidence="1">Cell membrane</location>
        <topology evidence="1">Multi-pass membrane protein</topology>
    </subcellularLocation>
</comment>
<sequence>MNKNIGLITLCGLIIGPILGSGIVLLPPIAYGSIGEWAIFAWIIIMILGIVFAYVFTFLSLESPGNEGVAIAVGNTLGLFCRDLCSNFLTTAVCFGPIAVLLTASTFLKNINFFENIEVEWIVFGFIIFCTILLTRGVKSIGKFNLVFTGMTALILLFGSVYTLIFASNFHLPQTSFSFSEFGQTLLLLFWAIVGWEVVGNYIENIKNPKKTLMKAMIISLTVIIGLYIMVALSLQSFRGNTYDIISIMTPLFGSFAIPLITVMACGLCVSTYLMIVGGVTRMSAKRSENNKLPLYLSKTNKYESPVNAIFTLASIHCFMLILVSLNILTIGSLVSCANVFFLANAIIGLCAGFKLLKSIKFRISIAILVISFSLLILRADIWSQILLIIVFILSLYKAQSKK</sequence>
<feature type="transmembrane region" description="Helical" evidence="6">
    <location>
        <begin position="306"/>
        <end position="325"/>
    </location>
</feature>
<feature type="transmembrane region" description="Helical" evidence="6">
    <location>
        <begin position="331"/>
        <end position="353"/>
    </location>
</feature>
<comment type="caution">
    <text evidence="7">The sequence shown here is derived from an EMBL/GenBank/DDBJ whole genome shotgun (WGS) entry which is preliminary data.</text>
</comment>
<evidence type="ECO:0000256" key="2">
    <source>
        <dbReference type="ARBA" id="ARBA00022475"/>
    </source>
</evidence>
<reference evidence="7 8" key="1">
    <citation type="submission" date="2016-05" db="EMBL/GenBank/DDBJ databases">
        <title>Microbial solvent formation.</title>
        <authorList>
            <person name="Poehlein A."/>
            <person name="Montoya Solano J.D."/>
            <person name="Flitsch S."/>
            <person name="Krabben P."/>
            <person name="Duerre P."/>
            <person name="Daniel R."/>
        </authorList>
    </citation>
    <scope>NUCLEOTIDE SEQUENCE [LARGE SCALE GENOMIC DNA]</scope>
    <source>
        <strain evidence="7 8">L1-8</strain>
    </source>
</reference>
<protein>
    <submittedName>
        <fullName evidence="7">Inner membrane protein YjeH</fullName>
    </submittedName>
</protein>
<proteinExistence type="predicted"/>
<keyword evidence="2" id="KW-1003">Cell membrane</keyword>
<evidence type="ECO:0000256" key="3">
    <source>
        <dbReference type="ARBA" id="ARBA00022692"/>
    </source>
</evidence>
<keyword evidence="5 6" id="KW-0472">Membrane</keyword>
<feature type="transmembrane region" description="Helical" evidence="6">
    <location>
        <begin position="88"/>
        <end position="107"/>
    </location>
</feature>
<dbReference type="Pfam" id="PF13520">
    <property type="entry name" value="AA_permease_2"/>
    <property type="match status" value="1"/>
</dbReference>
<dbReference type="PANTHER" id="PTHR42770:SF13">
    <property type="entry name" value="L-METHIONINE_BRANCHED-CHAIN AMINO ACID EXPORTER YJEH"/>
    <property type="match status" value="1"/>
</dbReference>
<dbReference type="RefSeq" id="WP_077866619.1">
    <property type="nucleotide sequence ID" value="NZ_LZYZ01000007.1"/>
</dbReference>
<evidence type="ECO:0000256" key="1">
    <source>
        <dbReference type="ARBA" id="ARBA00004651"/>
    </source>
</evidence>
<keyword evidence="3 6" id="KW-0812">Transmembrane</keyword>
<evidence type="ECO:0000256" key="5">
    <source>
        <dbReference type="ARBA" id="ARBA00023136"/>
    </source>
</evidence>
<evidence type="ECO:0000256" key="4">
    <source>
        <dbReference type="ARBA" id="ARBA00022989"/>
    </source>
</evidence>
<feature type="transmembrane region" description="Helical" evidence="6">
    <location>
        <begin position="145"/>
        <end position="165"/>
    </location>
</feature>
<evidence type="ECO:0000313" key="7">
    <source>
        <dbReference type="EMBL" id="OOM09300.1"/>
    </source>
</evidence>
<feature type="transmembrane region" description="Helical" evidence="6">
    <location>
        <begin position="119"/>
        <end position="138"/>
    </location>
</feature>
<dbReference type="GO" id="GO:0005886">
    <property type="term" value="C:plasma membrane"/>
    <property type="evidence" value="ECO:0007669"/>
    <property type="project" value="UniProtKB-SubCell"/>
</dbReference>
<dbReference type="GO" id="GO:0022857">
    <property type="term" value="F:transmembrane transporter activity"/>
    <property type="evidence" value="ECO:0007669"/>
    <property type="project" value="InterPro"/>
</dbReference>
<dbReference type="InterPro" id="IPR050367">
    <property type="entry name" value="APC_superfamily"/>
</dbReference>
<dbReference type="PIRSF" id="PIRSF006060">
    <property type="entry name" value="AA_transporter"/>
    <property type="match status" value="1"/>
</dbReference>
<dbReference type="Gene3D" id="1.20.1740.10">
    <property type="entry name" value="Amino acid/polyamine transporter I"/>
    <property type="match status" value="1"/>
</dbReference>
<organism evidence="7 8">
    <name type="scientific">Clostridium saccharobutylicum</name>
    <dbReference type="NCBI Taxonomy" id="169679"/>
    <lineage>
        <taxon>Bacteria</taxon>
        <taxon>Bacillati</taxon>
        <taxon>Bacillota</taxon>
        <taxon>Clostridia</taxon>
        <taxon>Eubacteriales</taxon>
        <taxon>Clostridiaceae</taxon>
        <taxon>Clostridium</taxon>
    </lineage>
</organism>
<feature type="transmembrane region" description="Helical" evidence="6">
    <location>
        <begin position="185"/>
        <end position="204"/>
    </location>
</feature>
<accession>A0A1S8MYQ6</accession>
<dbReference type="Proteomes" id="UP000191154">
    <property type="component" value="Unassembled WGS sequence"/>
</dbReference>
<name>A0A1S8MYQ6_CLOSA</name>
<dbReference type="EMBL" id="LZYZ01000007">
    <property type="protein sequence ID" value="OOM09300.1"/>
    <property type="molecule type" value="Genomic_DNA"/>
</dbReference>